<dbReference type="Proteomes" id="UP000054926">
    <property type="component" value="Unassembled WGS sequence"/>
</dbReference>
<dbReference type="EMBL" id="LNYY01000009">
    <property type="protein sequence ID" value="KTD70449.1"/>
    <property type="molecule type" value="Genomic_DNA"/>
</dbReference>
<dbReference type="PATRIC" id="fig|947033.5.peg.639"/>
<keyword evidence="1" id="KW-0732">Signal</keyword>
<dbReference type="RefSeq" id="WP_058509616.1">
    <property type="nucleotide sequence ID" value="NZ_DAIOMV010000002.1"/>
</dbReference>
<reference evidence="2 3" key="1">
    <citation type="submission" date="2015-11" db="EMBL/GenBank/DDBJ databases">
        <title>Genomic analysis of 38 Legionella species identifies large and diverse effector repertoires.</title>
        <authorList>
            <person name="Burstein D."/>
            <person name="Amaro F."/>
            <person name="Zusman T."/>
            <person name="Lifshitz Z."/>
            <person name="Cohen O."/>
            <person name="Gilbert J.A."/>
            <person name="Pupko T."/>
            <person name="Shuman H.A."/>
            <person name="Segal G."/>
        </authorList>
    </citation>
    <scope>NUCLEOTIDE SEQUENCE [LARGE SCALE GENOMIC DNA]</scope>
    <source>
        <strain evidence="2 3">IMVS3376</strain>
    </source>
</reference>
<name>A0A0W0ZMT5_9GAMM</name>
<dbReference type="STRING" id="947033.Lste_0600"/>
<proteinExistence type="predicted"/>
<keyword evidence="3" id="KW-1185">Reference proteome</keyword>
<feature type="chain" id="PRO_5006918899" evidence="1">
    <location>
        <begin position="23"/>
        <end position="137"/>
    </location>
</feature>
<organism evidence="2 3">
    <name type="scientific">Legionella steelei</name>
    <dbReference type="NCBI Taxonomy" id="947033"/>
    <lineage>
        <taxon>Bacteria</taxon>
        <taxon>Pseudomonadati</taxon>
        <taxon>Pseudomonadota</taxon>
        <taxon>Gammaproteobacteria</taxon>
        <taxon>Legionellales</taxon>
        <taxon>Legionellaceae</taxon>
        <taxon>Legionella</taxon>
    </lineage>
</organism>
<evidence type="ECO:0000313" key="2">
    <source>
        <dbReference type="EMBL" id="KTD70449.1"/>
    </source>
</evidence>
<gene>
    <name evidence="2" type="ORF">Lste_0600</name>
</gene>
<feature type="signal peptide" evidence="1">
    <location>
        <begin position="1"/>
        <end position="22"/>
    </location>
</feature>
<sequence length="137" mass="15131">MSVRAKLTTLAAVLVFTGSAFANEAVCPKLNDVQTVGIEMASQLGYNYYIGYSINNYNTSASWGFAIGPIEAESEEETLEITNDILDQLTAQGIPEHGRNGELVCFYETGDPNLFAVAIKDFVDISPMRFKQYIHKH</sequence>
<evidence type="ECO:0000256" key="1">
    <source>
        <dbReference type="SAM" id="SignalP"/>
    </source>
</evidence>
<dbReference type="Pfam" id="PF16307">
    <property type="entry name" value="DUF4949"/>
    <property type="match status" value="1"/>
</dbReference>
<evidence type="ECO:0000313" key="3">
    <source>
        <dbReference type="Proteomes" id="UP000054926"/>
    </source>
</evidence>
<dbReference type="AlphaFoldDB" id="A0A0W0ZMT5"/>
<dbReference type="InterPro" id="IPR032540">
    <property type="entry name" value="DUF4949"/>
</dbReference>
<accession>A0A0W0ZMT5</accession>
<dbReference type="OrthoDB" id="5646958at2"/>
<protein>
    <submittedName>
        <fullName evidence="2">Hemin binding protein Hbp</fullName>
    </submittedName>
</protein>
<comment type="caution">
    <text evidence="2">The sequence shown here is derived from an EMBL/GenBank/DDBJ whole genome shotgun (WGS) entry which is preliminary data.</text>
</comment>